<evidence type="ECO:0000313" key="1">
    <source>
        <dbReference type="EMBL" id="CAH2267914.1"/>
    </source>
</evidence>
<comment type="caution">
    <text evidence="1">The sequence shown here is derived from an EMBL/GenBank/DDBJ whole genome shotgun (WGS) entry which is preliminary data.</text>
</comment>
<organism evidence="1 2">
    <name type="scientific">Pararge aegeria aegeria</name>
    <dbReference type="NCBI Taxonomy" id="348720"/>
    <lineage>
        <taxon>Eukaryota</taxon>
        <taxon>Metazoa</taxon>
        <taxon>Ecdysozoa</taxon>
        <taxon>Arthropoda</taxon>
        <taxon>Hexapoda</taxon>
        <taxon>Insecta</taxon>
        <taxon>Pterygota</taxon>
        <taxon>Neoptera</taxon>
        <taxon>Endopterygota</taxon>
        <taxon>Lepidoptera</taxon>
        <taxon>Glossata</taxon>
        <taxon>Ditrysia</taxon>
        <taxon>Papilionoidea</taxon>
        <taxon>Nymphalidae</taxon>
        <taxon>Satyrinae</taxon>
        <taxon>Satyrini</taxon>
        <taxon>Parargina</taxon>
        <taxon>Pararge</taxon>
    </lineage>
</organism>
<name>A0A8S4SI17_9NEOP</name>
<gene>
    <name evidence="1" type="primary">jg8377</name>
    <name evidence="1" type="ORF">PAEG_LOCUS26395</name>
</gene>
<sequence length="132" mass="15240">MTFVTSQTGPRFQRSERGAMWLIVDGYRFLKHRKSGPKVRWYCGTHGFIPPTLFEEDDAVTSSHVFENQFPNAAFVTSVRGARMLLLEGYAFYKQRESTNKNKVLTSRRRNAETYCYCSTDLSLSLTSKHLN</sequence>
<evidence type="ECO:0000313" key="2">
    <source>
        <dbReference type="Proteomes" id="UP000838756"/>
    </source>
</evidence>
<dbReference type="Proteomes" id="UP000838756">
    <property type="component" value="Unassembled WGS sequence"/>
</dbReference>
<dbReference type="AlphaFoldDB" id="A0A8S4SI17"/>
<dbReference type="Gene3D" id="2.20.25.240">
    <property type="match status" value="1"/>
</dbReference>
<reference evidence="1" key="1">
    <citation type="submission" date="2022-03" db="EMBL/GenBank/DDBJ databases">
        <authorList>
            <person name="Lindestad O."/>
        </authorList>
    </citation>
    <scope>NUCLEOTIDE SEQUENCE</scope>
</reference>
<dbReference type="EMBL" id="CAKXAJ010026408">
    <property type="protein sequence ID" value="CAH2267914.1"/>
    <property type="molecule type" value="Genomic_DNA"/>
</dbReference>
<accession>A0A8S4SI17</accession>
<dbReference type="OrthoDB" id="7761241at2759"/>
<proteinExistence type="predicted"/>
<protein>
    <submittedName>
        <fullName evidence="1">Jg8377 protein</fullName>
    </submittedName>
</protein>
<keyword evidence="2" id="KW-1185">Reference proteome</keyword>